<evidence type="ECO:0000256" key="1">
    <source>
        <dbReference type="SAM" id="Phobius"/>
    </source>
</evidence>
<comment type="caution">
    <text evidence="3">The sequence shown here is derived from an EMBL/GenBank/DDBJ whole genome shotgun (WGS) entry which is preliminary data.</text>
</comment>
<feature type="transmembrane region" description="Helical" evidence="1">
    <location>
        <begin position="21"/>
        <end position="42"/>
    </location>
</feature>
<dbReference type="EMBL" id="FOEH01000008">
    <property type="protein sequence ID" value="SEQ96408.1"/>
    <property type="molecule type" value="Genomic_DNA"/>
</dbReference>
<protein>
    <submittedName>
        <fullName evidence="3">Nitric oxide reductase subunit B</fullName>
    </submittedName>
</protein>
<evidence type="ECO:0000313" key="3">
    <source>
        <dbReference type="EMBL" id="SEQ96408.1"/>
    </source>
</evidence>
<keyword evidence="1" id="KW-0812">Transmembrane</keyword>
<sequence>MASNRGKQTNRPTTVNGLLKSVTVVTLLLSFTALIVGGYWIFENKAPTPLEVVAPDGEIVMTEYTIKGGQAVFQKYGLMDYGTVLGNGSYMGPDYTAEALKVYTESVQEFHAEKKYNKPFGELASDEKAIIKENVIKEIRKYTRKSIT</sequence>
<proteinExistence type="predicted"/>
<keyword evidence="1" id="KW-1133">Transmembrane helix</keyword>
<accession>A0A1H9KBG6</accession>
<reference evidence="3 4" key="1">
    <citation type="submission" date="2016-10" db="EMBL/GenBank/DDBJ databases">
        <authorList>
            <person name="Varghese N."/>
            <person name="Submissions S."/>
        </authorList>
    </citation>
    <scope>NUCLEOTIDE SEQUENCE [LARGE SCALE GENOMIC DNA]</scope>
    <source>
        <strain evidence="3 4">CGMCC 1.7734</strain>
    </source>
</reference>
<keyword evidence="4" id="KW-1185">Reference proteome</keyword>
<name>A0A1H9KBG6_9BACI</name>
<dbReference type="Gene3D" id="1.20.210.10">
    <property type="entry name" value="Cytochrome c oxidase-like, subunit I domain"/>
    <property type="match status" value="1"/>
</dbReference>
<evidence type="ECO:0000313" key="4">
    <source>
        <dbReference type="Proteomes" id="UP000198733"/>
    </source>
</evidence>
<dbReference type="InterPro" id="IPR054309">
    <property type="entry name" value="NorB_cytochrome_c-like"/>
</dbReference>
<dbReference type="Proteomes" id="UP000198733">
    <property type="component" value="Unassembled WGS sequence"/>
</dbReference>
<dbReference type="InterPro" id="IPR036927">
    <property type="entry name" value="Cyt_c_oxase-like_su1_sf"/>
</dbReference>
<gene>
    <name evidence="3" type="ORF">SAMN05216232_3825</name>
</gene>
<organism evidence="3 4">
    <name type="scientific">Virgibacillus subterraneus</name>
    <dbReference type="NCBI Taxonomy" id="621109"/>
    <lineage>
        <taxon>Bacteria</taxon>
        <taxon>Bacillati</taxon>
        <taxon>Bacillota</taxon>
        <taxon>Bacilli</taxon>
        <taxon>Bacillales</taxon>
        <taxon>Bacillaceae</taxon>
        <taxon>Virgibacillus</taxon>
    </lineage>
</organism>
<feature type="domain" description="Nitric oxide reductase subunit B cytochrome c-like" evidence="2">
    <location>
        <begin position="49"/>
        <end position="143"/>
    </location>
</feature>
<keyword evidence="1" id="KW-0472">Membrane</keyword>
<evidence type="ECO:0000259" key="2">
    <source>
        <dbReference type="Pfam" id="PF22085"/>
    </source>
</evidence>
<dbReference type="Pfam" id="PF22085">
    <property type="entry name" value="NorB_cytochrome_c-like"/>
    <property type="match status" value="1"/>
</dbReference>